<protein>
    <recommendedName>
        <fullName evidence="4">Lipocalin-like domain-containing protein</fullName>
    </recommendedName>
</protein>
<keyword evidence="3" id="KW-1185">Reference proteome</keyword>
<reference evidence="2" key="1">
    <citation type="submission" date="2022-05" db="EMBL/GenBank/DDBJ databases">
        <authorList>
            <person name="Park J.-S."/>
        </authorList>
    </citation>
    <scope>NUCLEOTIDE SEQUENCE</scope>
    <source>
        <strain evidence="2">2012CJ34-3</strain>
    </source>
</reference>
<evidence type="ECO:0000313" key="3">
    <source>
        <dbReference type="Proteomes" id="UP001165381"/>
    </source>
</evidence>
<keyword evidence="1" id="KW-1133">Transmembrane helix</keyword>
<name>A0ABT0QCX9_9FLAO</name>
<feature type="transmembrane region" description="Helical" evidence="1">
    <location>
        <begin position="6"/>
        <end position="27"/>
    </location>
</feature>
<evidence type="ECO:0000313" key="2">
    <source>
        <dbReference type="EMBL" id="MCL6294801.1"/>
    </source>
</evidence>
<organism evidence="2 3">
    <name type="scientific">Jejuia spongiicola</name>
    <dbReference type="NCBI Taxonomy" id="2942207"/>
    <lineage>
        <taxon>Bacteria</taxon>
        <taxon>Pseudomonadati</taxon>
        <taxon>Bacteroidota</taxon>
        <taxon>Flavobacteriia</taxon>
        <taxon>Flavobacteriales</taxon>
        <taxon>Flavobacteriaceae</taxon>
        <taxon>Jejuia</taxon>
    </lineage>
</organism>
<dbReference type="RefSeq" id="WP_249972608.1">
    <property type="nucleotide sequence ID" value="NZ_JAMFLZ010000003.1"/>
</dbReference>
<comment type="caution">
    <text evidence="2">The sequence shown here is derived from an EMBL/GenBank/DDBJ whole genome shotgun (WGS) entry which is preliminary data.</text>
</comment>
<gene>
    <name evidence="2" type="ORF">M3P09_07335</name>
</gene>
<sequence length="172" mass="20303">MKDSTLLFRSLATIIFIAGIAHLTSYASQKDDINHNYEESIDSNQENVFPEDEKPKSNNNLETDYIVGKWKVNYNTEDFNGVVFYNIKKEGKYFNAYTYQYQDKNGNSEKAEGFKTLVIKSFDNYQGKGIYVIEYEQQQYQVDCQIDMVDENTFKLSYDYYGYSDIETWKRQ</sequence>
<keyword evidence="1" id="KW-0472">Membrane</keyword>
<keyword evidence="1" id="KW-0812">Transmembrane</keyword>
<dbReference type="Proteomes" id="UP001165381">
    <property type="component" value="Unassembled WGS sequence"/>
</dbReference>
<proteinExistence type="predicted"/>
<evidence type="ECO:0000256" key="1">
    <source>
        <dbReference type="SAM" id="Phobius"/>
    </source>
</evidence>
<dbReference type="EMBL" id="JAMFLZ010000003">
    <property type="protein sequence ID" value="MCL6294801.1"/>
    <property type="molecule type" value="Genomic_DNA"/>
</dbReference>
<accession>A0ABT0QCX9</accession>
<evidence type="ECO:0008006" key="4">
    <source>
        <dbReference type="Google" id="ProtNLM"/>
    </source>
</evidence>